<gene>
    <name evidence="2" type="ORF">R1sor_015230</name>
</gene>
<dbReference type="Proteomes" id="UP001633002">
    <property type="component" value="Unassembled WGS sequence"/>
</dbReference>
<organism evidence="2 3">
    <name type="scientific">Riccia sorocarpa</name>
    <dbReference type="NCBI Taxonomy" id="122646"/>
    <lineage>
        <taxon>Eukaryota</taxon>
        <taxon>Viridiplantae</taxon>
        <taxon>Streptophyta</taxon>
        <taxon>Embryophyta</taxon>
        <taxon>Marchantiophyta</taxon>
        <taxon>Marchantiopsida</taxon>
        <taxon>Marchantiidae</taxon>
        <taxon>Marchantiales</taxon>
        <taxon>Ricciaceae</taxon>
        <taxon>Riccia</taxon>
    </lineage>
</organism>
<sequence>MPLAISTCEEKQTACAEEEDDDNLDKEEEEGIEAQCSQYDKLGEGLAGRWTIGGTVGSSSGFELFPTSSVSSLLPHGKAEVFEINCDDRHGNQALFNQADLADLILGTREQGGAKVGSEE</sequence>
<keyword evidence="3" id="KW-1185">Reference proteome</keyword>
<accession>A0ABD3HDH9</accession>
<dbReference type="EMBL" id="JBJQOH010000004">
    <property type="protein sequence ID" value="KAL3688921.1"/>
    <property type="molecule type" value="Genomic_DNA"/>
</dbReference>
<evidence type="ECO:0000256" key="1">
    <source>
        <dbReference type="SAM" id="MobiDB-lite"/>
    </source>
</evidence>
<dbReference type="AlphaFoldDB" id="A0ABD3HDH9"/>
<feature type="region of interest" description="Disordered" evidence="1">
    <location>
        <begin position="1"/>
        <end position="32"/>
    </location>
</feature>
<evidence type="ECO:0000313" key="2">
    <source>
        <dbReference type="EMBL" id="KAL3688921.1"/>
    </source>
</evidence>
<proteinExistence type="predicted"/>
<evidence type="ECO:0000313" key="3">
    <source>
        <dbReference type="Proteomes" id="UP001633002"/>
    </source>
</evidence>
<feature type="compositionally biased region" description="Acidic residues" evidence="1">
    <location>
        <begin position="16"/>
        <end position="32"/>
    </location>
</feature>
<protein>
    <submittedName>
        <fullName evidence="2">Uncharacterized protein</fullName>
    </submittedName>
</protein>
<name>A0ABD3HDH9_9MARC</name>
<comment type="caution">
    <text evidence="2">The sequence shown here is derived from an EMBL/GenBank/DDBJ whole genome shotgun (WGS) entry which is preliminary data.</text>
</comment>
<reference evidence="2 3" key="1">
    <citation type="submission" date="2024-09" db="EMBL/GenBank/DDBJ databases">
        <title>Chromosome-scale assembly of Riccia sorocarpa.</title>
        <authorList>
            <person name="Paukszto L."/>
        </authorList>
    </citation>
    <scope>NUCLEOTIDE SEQUENCE [LARGE SCALE GENOMIC DNA]</scope>
    <source>
        <strain evidence="2">LP-2024</strain>
        <tissue evidence="2">Aerial parts of the thallus</tissue>
    </source>
</reference>